<feature type="domain" description="Metallo-beta-lactamase" evidence="5">
    <location>
        <begin position="19"/>
        <end position="194"/>
    </location>
</feature>
<dbReference type="Gene3D" id="3.60.15.10">
    <property type="entry name" value="Ribonuclease Z/Hydroxyacylglutathione hydrolase-like"/>
    <property type="match status" value="1"/>
</dbReference>
<dbReference type="SUPFAM" id="SSF56281">
    <property type="entry name" value="Metallo-hydrolase/oxidoreductase"/>
    <property type="match status" value="1"/>
</dbReference>
<dbReference type="CDD" id="cd06262">
    <property type="entry name" value="metallo-hydrolase-like_MBL-fold"/>
    <property type="match status" value="1"/>
</dbReference>
<dbReference type="PANTHER" id="PTHR46233:SF3">
    <property type="entry name" value="HYDROXYACYLGLUTATHIONE HYDROLASE GLOC"/>
    <property type="match status" value="1"/>
</dbReference>
<dbReference type="InterPro" id="IPR001279">
    <property type="entry name" value="Metallo-B-lactamas"/>
</dbReference>
<dbReference type="SMART" id="SM00849">
    <property type="entry name" value="Lactamase_B"/>
    <property type="match status" value="1"/>
</dbReference>
<evidence type="ECO:0000256" key="4">
    <source>
        <dbReference type="ARBA" id="ARBA00022833"/>
    </source>
</evidence>
<organism evidence="6">
    <name type="scientific">Thermofilum pendens</name>
    <dbReference type="NCBI Taxonomy" id="2269"/>
    <lineage>
        <taxon>Archaea</taxon>
        <taxon>Thermoproteota</taxon>
        <taxon>Thermoprotei</taxon>
        <taxon>Thermofilales</taxon>
        <taxon>Thermofilaceae</taxon>
        <taxon>Thermofilum</taxon>
    </lineage>
</organism>
<gene>
    <name evidence="6" type="ORF">ENV17_03475</name>
</gene>
<evidence type="ECO:0000259" key="5">
    <source>
        <dbReference type="SMART" id="SM00849"/>
    </source>
</evidence>
<keyword evidence="4" id="KW-0862">Zinc</keyword>
<dbReference type="EMBL" id="DTFI01000082">
    <property type="protein sequence ID" value="HGI43429.1"/>
    <property type="molecule type" value="Genomic_DNA"/>
</dbReference>
<accession>A0A7C4FEB4</accession>
<dbReference type="InterPro" id="IPR036866">
    <property type="entry name" value="RibonucZ/Hydroxyglut_hydro"/>
</dbReference>
<proteinExistence type="predicted"/>
<comment type="caution">
    <text evidence="6">The sequence shown here is derived from an EMBL/GenBank/DDBJ whole genome shotgun (WGS) entry which is preliminary data.</text>
</comment>
<dbReference type="Pfam" id="PF00753">
    <property type="entry name" value="Lactamase_B"/>
    <property type="match status" value="1"/>
</dbReference>
<evidence type="ECO:0000256" key="1">
    <source>
        <dbReference type="ARBA" id="ARBA00001947"/>
    </source>
</evidence>
<protein>
    <submittedName>
        <fullName evidence="6">MBL fold metallo-hydrolase</fullName>
    </submittedName>
</protein>
<keyword evidence="3 6" id="KW-0378">Hydrolase</keyword>
<keyword evidence="2" id="KW-0479">Metal-binding</keyword>
<sequence>MSRGNPEVSYVRVVGGPLRTNSYIVYSQGAGLVVDPGVEPDRIREALRSVGVEDVPYILLTHGHFDHVYFAAEISEELGAAVLIHPADLPLLRRAGRLGLLLYARRFRAPERLEHLSGGQVVRVGAIEVRILHTPGHTPGSICAVAGRLLLTGDTLFKGAVGSTRFPGGSWEALSSSLARLASLPGDYLVLPGHGEETTLEEERRSNPFLRRRWLG</sequence>
<dbReference type="PANTHER" id="PTHR46233">
    <property type="entry name" value="HYDROXYACYLGLUTATHIONE HYDROLASE GLOC"/>
    <property type="match status" value="1"/>
</dbReference>
<dbReference type="GO" id="GO:0016787">
    <property type="term" value="F:hydrolase activity"/>
    <property type="evidence" value="ECO:0007669"/>
    <property type="project" value="UniProtKB-KW"/>
</dbReference>
<dbReference type="AlphaFoldDB" id="A0A7C4FEB4"/>
<evidence type="ECO:0000256" key="3">
    <source>
        <dbReference type="ARBA" id="ARBA00022801"/>
    </source>
</evidence>
<evidence type="ECO:0000256" key="2">
    <source>
        <dbReference type="ARBA" id="ARBA00022723"/>
    </source>
</evidence>
<name>A0A7C4FEB4_THEPE</name>
<dbReference type="InterPro" id="IPR051453">
    <property type="entry name" value="MBL_Glyoxalase_II"/>
</dbReference>
<evidence type="ECO:0000313" key="6">
    <source>
        <dbReference type="EMBL" id="HGI43429.1"/>
    </source>
</evidence>
<dbReference type="GO" id="GO:0046872">
    <property type="term" value="F:metal ion binding"/>
    <property type="evidence" value="ECO:0007669"/>
    <property type="project" value="UniProtKB-KW"/>
</dbReference>
<comment type="cofactor">
    <cofactor evidence="1">
        <name>Zn(2+)</name>
        <dbReference type="ChEBI" id="CHEBI:29105"/>
    </cofactor>
</comment>
<reference evidence="6" key="1">
    <citation type="journal article" date="2020" name="mSystems">
        <title>Genome- and Community-Level Interaction Insights into Carbon Utilization and Element Cycling Functions of Hydrothermarchaeota in Hydrothermal Sediment.</title>
        <authorList>
            <person name="Zhou Z."/>
            <person name="Liu Y."/>
            <person name="Xu W."/>
            <person name="Pan J."/>
            <person name="Luo Z.H."/>
            <person name="Li M."/>
        </authorList>
    </citation>
    <scope>NUCLEOTIDE SEQUENCE [LARGE SCALE GENOMIC DNA]</scope>
    <source>
        <strain evidence="6">SpSt-735</strain>
    </source>
</reference>